<protein>
    <submittedName>
        <fullName evidence="2">Uncharacterized protein</fullName>
    </submittedName>
</protein>
<evidence type="ECO:0000313" key="3">
    <source>
        <dbReference type="Proteomes" id="UP001144372"/>
    </source>
</evidence>
<keyword evidence="1" id="KW-1133">Transmembrane helix</keyword>
<accession>A0A9W6CW99</accession>
<keyword evidence="3" id="KW-1185">Reference proteome</keyword>
<evidence type="ECO:0000256" key="1">
    <source>
        <dbReference type="SAM" id="Phobius"/>
    </source>
</evidence>
<evidence type="ECO:0000313" key="2">
    <source>
        <dbReference type="EMBL" id="GLI33031.1"/>
    </source>
</evidence>
<dbReference type="Proteomes" id="UP001144372">
    <property type="component" value="Unassembled WGS sequence"/>
</dbReference>
<keyword evidence="1" id="KW-0472">Membrane</keyword>
<reference evidence="2" key="1">
    <citation type="submission" date="2022-12" db="EMBL/GenBank/DDBJ databases">
        <title>Reference genome sequencing for broad-spectrum identification of bacterial and archaeal isolates by mass spectrometry.</title>
        <authorList>
            <person name="Sekiguchi Y."/>
            <person name="Tourlousse D.M."/>
        </authorList>
    </citation>
    <scope>NUCLEOTIDE SEQUENCE</scope>
    <source>
        <strain evidence="2">ASRB1</strain>
    </source>
</reference>
<feature type="transmembrane region" description="Helical" evidence="1">
    <location>
        <begin position="6"/>
        <end position="26"/>
    </location>
</feature>
<dbReference type="EMBL" id="BSDR01000001">
    <property type="protein sequence ID" value="GLI33031.1"/>
    <property type="molecule type" value="Genomic_DNA"/>
</dbReference>
<gene>
    <name evidence="2" type="ORF">DAMNIGENAA_04640</name>
</gene>
<keyword evidence="1" id="KW-0812">Transmembrane</keyword>
<name>A0A9W6CW99_9BACT</name>
<sequence>MLKYTFIWVLVLVSMAFFLVGVYRNIVANVHAEMFAAPLMMKGGITFMPRCSRHP</sequence>
<dbReference type="RefSeq" id="WP_281792049.1">
    <property type="nucleotide sequence ID" value="NZ_BSDR01000001.1"/>
</dbReference>
<proteinExistence type="predicted"/>
<organism evidence="2 3">
    <name type="scientific">Desulforhabdus amnigena</name>
    <dbReference type="NCBI Taxonomy" id="40218"/>
    <lineage>
        <taxon>Bacteria</taxon>
        <taxon>Pseudomonadati</taxon>
        <taxon>Thermodesulfobacteriota</taxon>
        <taxon>Syntrophobacteria</taxon>
        <taxon>Syntrophobacterales</taxon>
        <taxon>Syntrophobacteraceae</taxon>
        <taxon>Desulforhabdus</taxon>
    </lineage>
</organism>
<dbReference type="AlphaFoldDB" id="A0A9W6CW99"/>
<comment type="caution">
    <text evidence="2">The sequence shown here is derived from an EMBL/GenBank/DDBJ whole genome shotgun (WGS) entry which is preliminary data.</text>
</comment>